<name>A0ABW3J5F3_9HYPH</name>
<feature type="region of interest" description="Disordered" evidence="2">
    <location>
        <begin position="106"/>
        <end position="151"/>
    </location>
</feature>
<evidence type="ECO:0000256" key="3">
    <source>
        <dbReference type="SAM" id="SignalP"/>
    </source>
</evidence>
<protein>
    <submittedName>
        <fullName evidence="5">LptA/OstA family protein</fullName>
    </submittedName>
</protein>
<feature type="signal peptide" evidence="3">
    <location>
        <begin position="1"/>
        <end position="36"/>
    </location>
</feature>
<sequence length="319" mass="33399">MMQRRQTRKARTIRSALAVAAGLGAIFLALSAPATAQTITSSSGAVGAKPGAFKGLSKNSDQPIDIASEKLTVYDAEKVAVFTGNVRAVQGDSVLTTTRLDVFYKGSANPMGNGPTQVAEAEGAQTQSDASDQSDAAQGEQGPGSQLTKIEAKGNVKIKSADNQSTKGDHLLYDVEAQTVTLTGNVLIESDKDQKTRSETAVYDMTDETVTVRGNVELSKGKDQTAHSDWAIYDVPGELVTVGGNVVLTQGQNVLKGNKLVINLATGESRFENTGNAAANNRIRALFMPNEGGKGKKKKGKSGEADEEGGPTPLFPPSN</sequence>
<feature type="domain" description="Organic solvent tolerance-like N-terminal" evidence="4">
    <location>
        <begin position="66"/>
        <end position="193"/>
    </location>
</feature>
<dbReference type="RefSeq" id="WP_379084073.1">
    <property type="nucleotide sequence ID" value="NZ_JBHTJO010000001.1"/>
</dbReference>
<gene>
    <name evidence="5" type="ORF">ACFQ2F_00425</name>
</gene>
<dbReference type="InterPro" id="IPR052037">
    <property type="entry name" value="LPS_export_LptA"/>
</dbReference>
<reference evidence="6" key="1">
    <citation type="journal article" date="2019" name="Int. J. Syst. Evol. Microbiol.">
        <title>The Global Catalogue of Microorganisms (GCM) 10K type strain sequencing project: providing services to taxonomists for standard genome sequencing and annotation.</title>
        <authorList>
            <consortium name="The Broad Institute Genomics Platform"/>
            <consortium name="The Broad Institute Genome Sequencing Center for Infectious Disease"/>
            <person name="Wu L."/>
            <person name="Ma J."/>
        </authorList>
    </citation>
    <scope>NUCLEOTIDE SEQUENCE [LARGE SCALE GENOMIC DNA]</scope>
    <source>
        <strain evidence="6">CCUG 61697</strain>
    </source>
</reference>
<dbReference type="EMBL" id="JBHTJO010000001">
    <property type="protein sequence ID" value="MFD0985561.1"/>
    <property type="molecule type" value="Genomic_DNA"/>
</dbReference>
<proteinExistence type="predicted"/>
<keyword evidence="6" id="KW-1185">Reference proteome</keyword>
<dbReference type="PANTHER" id="PTHR36504:SF1">
    <property type="entry name" value="LIPOPOLYSACCHARIDE EXPORT SYSTEM PROTEIN LPTA"/>
    <property type="match status" value="1"/>
</dbReference>
<keyword evidence="1 3" id="KW-0732">Signal</keyword>
<dbReference type="InterPro" id="IPR005653">
    <property type="entry name" value="OstA-like_N"/>
</dbReference>
<evidence type="ECO:0000259" key="4">
    <source>
        <dbReference type="Pfam" id="PF03968"/>
    </source>
</evidence>
<dbReference type="PANTHER" id="PTHR36504">
    <property type="entry name" value="LIPOPOLYSACCHARIDE EXPORT SYSTEM PROTEIN LPTA"/>
    <property type="match status" value="1"/>
</dbReference>
<dbReference type="Pfam" id="PF03968">
    <property type="entry name" value="LptD_N"/>
    <property type="match status" value="2"/>
</dbReference>
<feature type="domain" description="Organic solvent tolerance-like N-terminal" evidence="4">
    <location>
        <begin position="228"/>
        <end position="275"/>
    </location>
</feature>
<evidence type="ECO:0000313" key="5">
    <source>
        <dbReference type="EMBL" id="MFD0985561.1"/>
    </source>
</evidence>
<dbReference type="Gene3D" id="2.60.450.10">
    <property type="entry name" value="Lipopolysaccharide (LPS) transport protein A like domain"/>
    <property type="match status" value="2"/>
</dbReference>
<evidence type="ECO:0000313" key="6">
    <source>
        <dbReference type="Proteomes" id="UP001597102"/>
    </source>
</evidence>
<feature type="region of interest" description="Disordered" evidence="2">
    <location>
        <begin position="287"/>
        <end position="319"/>
    </location>
</feature>
<accession>A0ABW3J5F3</accession>
<dbReference type="Proteomes" id="UP001597102">
    <property type="component" value="Unassembled WGS sequence"/>
</dbReference>
<feature type="chain" id="PRO_5045968495" evidence="3">
    <location>
        <begin position="37"/>
        <end position="319"/>
    </location>
</feature>
<evidence type="ECO:0000256" key="2">
    <source>
        <dbReference type="SAM" id="MobiDB-lite"/>
    </source>
</evidence>
<organism evidence="5 6">
    <name type="scientific">Methyloligella solikamskensis</name>
    <dbReference type="NCBI Taxonomy" id="1177756"/>
    <lineage>
        <taxon>Bacteria</taxon>
        <taxon>Pseudomonadati</taxon>
        <taxon>Pseudomonadota</taxon>
        <taxon>Alphaproteobacteria</taxon>
        <taxon>Hyphomicrobiales</taxon>
        <taxon>Hyphomicrobiaceae</taxon>
        <taxon>Methyloligella</taxon>
    </lineage>
</organism>
<feature type="compositionally biased region" description="Low complexity" evidence="2">
    <location>
        <begin position="127"/>
        <end position="138"/>
    </location>
</feature>
<comment type="caution">
    <text evidence="5">The sequence shown here is derived from an EMBL/GenBank/DDBJ whole genome shotgun (WGS) entry which is preliminary data.</text>
</comment>
<evidence type="ECO:0000256" key="1">
    <source>
        <dbReference type="ARBA" id="ARBA00022729"/>
    </source>
</evidence>